<comment type="caution">
    <text evidence="6">The sequence shown here is derived from an EMBL/GenBank/DDBJ whole genome shotgun (WGS) entry which is preliminary data.</text>
</comment>
<keyword evidence="4" id="KW-0547">Nucleotide-binding</keyword>
<keyword evidence="6" id="KW-0808">Transferase</keyword>
<dbReference type="PROSITE" id="PS50082">
    <property type="entry name" value="WD_REPEATS_2"/>
    <property type="match status" value="4"/>
</dbReference>
<feature type="repeat" description="WD" evidence="3">
    <location>
        <begin position="428"/>
        <end position="469"/>
    </location>
</feature>
<keyword evidence="2" id="KW-0677">Repeat</keyword>
<dbReference type="PROSITE" id="PS00107">
    <property type="entry name" value="PROTEIN_KINASE_ATP"/>
    <property type="match status" value="1"/>
</dbReference>
<feature type="repeat" description="WD" evidence="3">
    <location>
        <begin position="351"/>
        <end position="385"/>
    </location>
</feature>
<reference evidence="6 7" key="1">
    <citation type="submission" date="2022-04" db="EMBL/GenBank/DDBJ databases">
        <title>Positive selection, recombination, and allopatry shape intraspecific diversity of widespread and dominant cyanobacteria.</title>
        <authorList>
            <person name="Wei J."/>
            <person name="Shu W."/>
            <person name="Hu C."/>
        </authorList>
    </citation>
    <scope>NUCLEOTIDE SEQUENCE [LARGE SCALE GENOMIC DNA]</scope>
    <source>
        <strain evidence="6 7">AS-A4</strain>
    </source>
</reference>
<keyword evidence="7" id="KW-1185">Reference proteome</keyword>
<dbReference type="Gene3D" id="2.130.10.10">
    <property type="entry name" value="YVTN repeat-like/Quinoprotein amine dehydrogenase"/>
    <property type="match status" value="2"/>
</dbReference>
<dbReference type="CDD" id="cd14014">
    <property type="entry name" value="STKc_PknB_like"/>
    <property type="match status" value="1"/>
</dbReference>
<evidence type="ECO:0000256" key="3">
    <source>
        <dbReference type="PROSITE-ProRule" id="PRU00221"/>
    </source>
</evidence>
<dbReference type="EMBL" id="JAMPLM010000008">
    <property type="protein sequence ID" value="MEP1059032.1"/>
    <property type="molecule type" value="Genomic_DNA"/>
</dbReference>
<evidence type="ECO:0000313" key="7">
    <source>
        <dbReference type="Proteomes" id="UP001476950"/>
    </source>
</evidence>
<keyword evidence="1 3" id="KW-0853">WD repeat</keyword>
<dbReference type="PANTHER" id="PTHR19848:SF8">
    <property type="entry name" value="F-BOX AND WD REPEAT DOMAIN CONTAINING 7"/>
    <property type="match status" value="1"/>
</dbReference>
<dbReference type="PROSITE" id="PS50011">
    <property type="entry name" value="PROTEIN_KINASE_DOM"/>
    <property type="match status" value="1"/>
</dbReference>
<dbReference type="SUPFAM" id="SSF50978">
    <property type="entry name" value="WD40 repeat-like"/>
    <property type="match status" value="1"/>
</dbReference>
<protein>
    <submittedName>
        <fullName evidence="6">Serine/threonine protein kinase</fullName>
    </submittedName>
</protein>
<feature type="repeat" description="WD" evidence="3">
    <location>
        <begin position="386"/>
        <end position="427"/>
    </location>
</feature>
<keyword evidence="4" id="KW-0067">ATP-binding</keyword>
<dbReference type="InterPro" id="IPR011009">
    <property type="entry name" value="Kinase-like_dom_sf"/>
</dbReference>
<dbReference type="RefSeq" id="WP_190450085.1">
    <property type="nucleotide sequence ID" value="NZ_JAMPLM010000008.1"/>
</dbReference>
<dbReference type="GO" id="GO:0004674">
    <property type="term" value="F:protein serine/threonine kinase activity"/>
    <property type="evidence" value="ECO:0007669"/>
    <property type="project" value="UniProtKB-KW"/>
</dbReference>
<name>A0ABV0KIG6_9CYAN</name>
<dbReference type="InterPro" id="IPR001680">
    <property type="entry name" value="WD40_rpt"/>
</dbReference>
<dbReference type="SUPFAM" id="SSF56112">
    <property type="entry name" value="Protein kinase-like (PK-like)"/>
    <property type="match status" value="1"/>
</dbReference>
<gene>
    <name evidence="6" type="ORF">NDI38_11350</name>
</gene>
<dbReference type="InterPro" id="IPR015943">
    <property type="entry name" value="WD40/YVTN_repeat-like_dom_sf"/>
</dbReference>
<feature type="repeat" description="WD" evidence="3">
    <location>
        <begin position="607"/>
        <end position="636"/>
    </location>
</feature>
<feature type="binding site" evidence="4">
    <location>
        <position position="41"/>
    </location>
    <ligand>
        <name>ATP</name>
        <dbReference type="ChEBI" id="CHEBI:30616"/>
    </ligand>
</feature>
<evidence type="ECO:0000259" key="5">
    <source>
        <dbReference type="PROSITE" id="PS50011"/>
    </source>
</evidence>
<dbReference type="InterPro" id="IPR036322">
    <property type="entry name" value="WD40_repeat_dom_sf"/>
</dbReference>
<dbReference type="PROSITE" id="PS50294">
    <property type="entry name" value="WD_REPEATS_REGION"/>
    <property type="match status" value="2"/>
</dbReference>
<dbReference type="InterPro" id="IPR000719">
    <property type="entry name" value="Prot_kinase_dom"/>
</dbReference>
<sequence length="636" mass="70599">MIGQLLTGRYLILEKLGVGGFSETYLARDKYLPHHPLCVVKALQLSSGNTLSLETAQQLFETEARLLETLGQHHTQIPTLLAYSHEHDQSYLIQEYIEGESLSKWLARGKRLTTQAAIKMLSELLSILTYLHAHRVIHRDITPSNVIRRQRDGKLVLIDFGAACQLPEATETSTSDERPLAIGTPDYMPDEQYAGEAQLNSDLYALGILVIHLLTGAHPRQFQRDLVSGQLDWQRHLPESAIDPGLVVLLNRMVQIDFRDRYQQAEDVLADLQALPLKKYFRQPDITNWQGFVAKRLVPAVAGVLLGVVGIQYAQAQGQQTELWFSQLRQHFHPSNVHLTMVRDVLVQPEIERLVVAPNNRSFVTTGSDHVLRVWSLTTGAMLKALSKHTTTVTALNISQDSKLLVSGGQDGTVYLWDAVSGHFLRSFDGHRQPVTAVAISPDGSTIASGCKEGKIRRWDAQTGIRMQSLKLADGEVTALAYGATSDRLISASSDRARSLSQIQIWDLNTGNLARTFAGHTAAIDGLKVVGDQMLFSVGKDQALLWDLKREELATVFPKNSANAITASFNAQNIVTVHANGSLRVWMRKAGQLVQGESSALGQNLGVALSPDHRYLVSWRADQRLRVWQLHANNVR</sequence>
<keyword evidence="6" id="KW-0418">Kinase</keyword>
<evidence type="ECO:0000256" key="4">
    <source>
        <dbReference type="PROSITE-ProRule" id="PRU10141"/>
    </source>
</evidence>
<accession>A0ABV0KIG6</accession>
<dbReference type="SMART" id="SM00320">
    <property type="entry name" value="WD40"/>
    <property type="match status" value="7"/>
</dbReference>
<proteinExistence type="predicted"/>
<dbReference type="Pfam" id="PF00400">
    <property type="entry name" value="WD40"/>
    <property type="match status" value="2"/>
</dbReference>
<evidence type="ECO:0000256" key="1">
    <source>
        <dbReference type="ARBA" id="ARBA00022574"/>
    </source>
</evidence>
<dbReference type="Pfam" id="PF00069">
    <property type="entry name" value="Pkinase"/>
    <property type="match status" value="1"/>
</dbReference>
<evidence type="ECO:0000313" key="6">
    <source>
        <dbReference type="EMBL" id="MEP1059032.1"/>
    </source>
</evidence>
<dbReference type="Proteomes" id="UP001476950">
    <property type="component" value="Unassembled WGS sequence"/>
</dbReference>
<dbReference type="PANTHER" id="PTHR19848">
    <property type="entry name" value="WD40 REPEAT PROTEIN"/>
    <property type="match status" value="1"/>
</dbReference>
<dbReference type="CDD" id="cd00200">
    <property type="entry name" value="WD40"/>
    <property type="match status" value="1"/>
</dbReference>
<feature type="domain" description="Protein kinase" evidence="5">
    <location>
        <begin position="10"/>
        <end position="281"/>
    </location>
</feature>
<evidence type="ECO:0000256" key="2">
    <source>
        <dbReference type="ARBA" id="ARBA00022737"/>
    </source>
</evidence>
<dbReference type="InterPro" id="IPR017441">
    <property type="entry name" value="Protein_kinase_ATP_BS"/>
</dbReference>
<dbReference type="Gene3D" id="1.10.510.10">
    <property type="entry name" value="Transferase(Phosphotransferase) domain 1"/>
    <property type="match status" value="1"/>
</dbReference>
<organism evidence="6 7">
    <name type="scientific">Stenomitos frigidus AS-A4</name>
    <dbReference type="NCBI Taxonomy" id="2933935"/>
    <lineage>
        <taxon>Bacteria</taxon>
        <taxon>Bacillati</taxon>
        <taxon>Cyanobacteriota</taxon>
        <taxon>Cyanophyceae</taxon>
        <taxon>Leptolyngbyales</taxon>
        <taxon>Leptolyngbyaceae</taxon>
        <taxon>Stenomitos</taxon>
    </lineage>
</organism>
<keyword evidence="6" id="KW-0723">Serine/threonine-protein kinase</keyword>